<dbReference type="Proteomes" id="UP001226762">
    <property type="component" value="Unassembled WGS sequence"/>
</dbReference>
<comment type="caution">
    <text evidence="6">The sequence shown here is derived from an EMBL/GenBank/DDBJ whole genome shotgun (WGS) entry which is preliminary data.</text>
</comment>
<evidence type="ECO:0000256" key="3">
    <source>
        <dbReference type="ARBA" id="ARBA00022989"/>
    </source>
</evidence>
<keyword evidence="7" id="KW-1185">Reference proteome</keyword>
<organism evidence="6 7">
    <name type="scientific">Marimonas arenosa</name>
    <dbReference type="NCBI Taxonomy" id="1795305"/>
    <lineage>
        <taxon>Bacteria</taxon>
        <taxon>Pseudomonadati</taxon>
        <taxon>Pseudomonadota</taxon>
        <taxon>Alphaproteobacteria</taxon>
        <taxon>Rhodobacterales</taxon>
        <taxon>Paracoccaceae</taxon>
        <taxon>Marimonas</taxon>
    </lineage>
</organism>
<reference evidence="6" key="2">
    <citation type="submission" date="2023-02" db="EMBL/GenBank/DDBJ databases">
        <title>'Rhodoalgimonas zhirmunskyi' gen. nov., isolated from a red alga.</title>
        <authorList>
            <person name="Nedashkovskaya O.I."/>
            <person name="Otstavnykh N.Y."/>
            <person name="Bystritskaya E.P."/>
            <person name="Balabanova L.A."/>
            <person name="Isaeva M.P."/>
        </authorList>
    </citation>
    <scope>NUCLEOTIDE SEQUENCE</scope>
    <source>
        <strain evidence="6">KCTC 52189</strain>
    </source>
</reference>
<evidence type="ECO:0000256" key="5">
    <source>
        <dbReference type="SAM" id="Phobius"/>
    </source>
</evidence>
<name>A0AAE4B5T4_9RHOB</name>
<feature type="transmembrane region" description="Helical" evidence="5">
    <location>
        <begin position="83"/>
        <end position="104"/>
    </location>
</feature>
<dbReference type="Pfam" id="PF01124">
    <property type="entry name" value="MAPEG"/>
    <property type="match status" value="1"/>
</dbReference>
<feature type="transmembrane region" description="Helical" evidence="5">
    <location>
        <begin position="111"/>
        <end position="130"/>
    </location>
</feature>
<protein>
    <submittedName>
        <fullName evidence="6">MAPEG family protein</fullName>
    </submittedName>
</protein>
<keyword evidence="3 5" id="KW-1133">Transmembrane helix</keyword>
<evidence type="ECO:0000256" key="1">
    <source>
        <dbReference type="ARBA" id="ARBA00004370"/>
    </source>
</evidence>
<keyword evidence="4 5" id="KW-0472">Membrane</keyword>
<gene>
    <name evidence="6" type="ORF">NO357_12130</name>
</gene>
<evidence type="ECO:0000313" key="7">
    <source>
        <dbReference type="Proteomes" id="UP001226762"/>
    </source>
</evidence>
<proteinExistence type="predicted"/>
<dbReference type="EMBL" id="JANHAX010000003">
    <property type="protein sequence ID" value="MDQ2090649.1"/>
    <property type="molecule type" value="Genomic_DNA"/>
</dbReference>
<reference evidence="6" key="1">
    <citation type="submission" date="2022-07" db="EMBL/GenBank/DDBJ databases">
        <authorList>
            <person name="Otstavnykh N."/>
            <person name="Isaeva M."/>
            <person name="Bystritskaya E."/>
        </authorList>
    </citation>
    <scope>NUCLEOTIDE SEQUENCE</scope>
    <source>
        <strain evidence="6">KCTC 52189</strain>
    </source>
</reference>
<dbReference type="InterPro" id="IPR001129">
    <property type="entry name" value="Membr-assoc_MAPEG"/>
</dbReference>
<dbReference type="Gene3D" id="1.20.120.550">
    <property type="entry name" value="Membrane associated eicosanoid/glutathione metabolism-like domain"/>
    <property type="match status" value="1"/>
</dbReference>
<sequence>MTQLETYTALAALWLAISWLPYILDRIMVRGLIGATANYDPNATPQTAWAQRAMRAHRVGVEAFVAFGPLAVMAMLMAPDDTYPGILAMTWFYAMLAHYIIYCLGIPVIRTLAFTVAAASTVALGLRLLGMI</sequence>
<dbReference type="SUPFAM" id="SSF161084">
    <property type="entry name" value="MAPEG domain-like"/>
    <property type="match status" value="1"/>
</dbReference>
<comment type="subcellular location">
    <subcellularLocation>
        <location evidence="1">Membrane</location>
    </subcellularLocation>
</comment>
<keyword evidence="2 5" id="KW-0812">Transmembrane</keyword>
<evidence type="ECO:0000313" key="6">
    <source>
        <dbReference type="EMBL" id="MDQ2090649.1"/>
    </source>
</evidence>
<evidence type="ECO:0000256" key="2">
    <source>
        <dbReference type="ARBA" id="ARBA00022692"/>
    </source>
</evidence>
<dbReference type="RefSeq" id="WP_306735920.1">
    <property type="nucleotide sequence ID" value="NZ_JANHAX010000003.1"/>
</dbReference>
<feature type="transmembrane region" description="Helical" evidence="5">
    <location>
        <begin position="6"/>
        <end position="24"/>
    </location>
</feature>
<dbReference type="AlphaFoldDB" id="A0AAE4B5T4"/>
<accession>A0AAE4B5T4</accession>
<evidence type="ECO:0000256" key="4">
    <source>
        <dbReference type="ARBA" id="ARBA00023136"/>
    </source>
</evidence>
<dbReference type="PANTHER" id="PTHR35371">
    <property type="entry name" value="INNER MEMBRANE PROTEIN"/>
    <property type="match status" value="1"/>
</dbReference>
<dbReference type="PANTHER" id="PTHR35371:SF1">
    <property type="entry name" value="BLR7753 PROTEIN"/>
    <property type="match status" value="1"/>
</dbReference>
<feature type="transmembrane region" description="Helical" evidence="5">
    <location>
        <begin position="59"/>
        <end position="77"/>
    </location>
</feature>
<dbReference type="GO" id="GO:0016020">
    <property type="term" value="C:membrane"/>
    <property type="evidence" value="ECO:0007669"/>
    <property type="project" value="UniProtKB-SubCell"/>
</dbReference>
<dbReference type="InterPro" id="IPR023352">
    <property type="entry name" value="MAPEG-like_dom_sf"/>
</dbReference>